<organism evidence="2 3">
    <name type="scientific">Methanoregula formicica (strain DSM 22288 / NBRC 105244 / SMSP)</name>
    <dbReference type="NCBI Taxonomy" id="593750"/>
    <lineage>
        <taxon>Archaea</taxon>
        <taxon>Methanobacteriati</taxon>
        <taxon>Methanobacteriota</taxon>
        <taxon>Stenosarchaea group</taxon>
        <taxon>Methanomicrobia</taxon>
        <taxon>Methanomicrobiales</taxon>
        <taxon>Methanoregulaceae</taxon>
        <taxon>Methanoregula</taxon>
    </lineage>
</organism>
<evidence type="ECO:0000313" key="2">
    <source>
        <dbReference type="EMBL" id="AGB03668.1"/>
    </source>
</evidence>
<dbReference type="EMBL" id="CP003167">
    <property type="protein sequence ID" value="AGB03668.1"/>
    <property type="molecule type" value="Genomic_DNA"/>
</dbReference>
<dbReference type="eggNOG" id="arCOG05307">
    <property type="taxonomic scope" value="Archaea"/>
</dbReference>
<dbReference type="InParanoid" id="L0HK46"/>
<reference evidence="3" key="1">
    <citation type="submission" date="2011-12" db="EMBL/GenBank/DDBJ databases">
        <title>Complete sequence of Methanoregula formicicum SMSP.</title>
        <authorList>
            <person name="Lucas S."/>
            <person name="Han J."/>
            <person name="Lapidus A."/>
            <person name="Cheng J.-F."/>
            <person name="Goodwin L."/>
            <person name="Pitluck S."/>
            <person name="Peters L."/>
            <person name="Ovchinnikova G."/>
            <person name="Teshima H."/>
            <person name="Detter J.C."/>
            <person name="Han C."/>
            <person name="Tapia R."/>
            <person name="Land M."/>
            <person name="Hauser L."/>
            <person name="Kyrpides N."/>
            <person name="Ivanova N."/>
            <person name="Pagani I."/>
            <person name="Imachi H."/>
            <person name="Tamaki H."/>
            <person name="Sekiguchi Y."/>
            <person name="Kamagata Y."/>
            <person name="Cadillo-Quiroz H."/>
            <person name="Zinder S."/>
            <person name="Liu W.-T."/>
            <person name="Woyke T."/>
        </authorList>
    </citation>
    <scope>NUCLEOTIDE SEQUENCE [LARGE SCALE GENOMIC DNA]</scope>
    <source>
        <strain evidence="3">DSM 22288 / NBRC 105244 / SMSP</strain>
    </source>
</reference>
<dbReference type="GeneID" id="14308463"/>
<accession>L0HK46</accession>
<proteinExistence type="predicted"/>
<dbReference type="RefSeq" id="WP_015286630.1">
    <property type="nucleotide sequence ID" value="NC_019943.1"/>
</dbReference>
<dbReference type="STRING" id="593750.Metfor_2680"/>
<sequence length="179" mass="20466">MDDVEKGFDALMQKIEALQENEKALAETIRENEARLLQNMATSAIPVVKIVGLNMLKKGKQDTKGEIYDPQYYSQKMIILGKSEQPSAFRPDNPSMPVVDQFCVLSEDGDFFELMYSFDGFLTDSYLNPVTAKRALEVYGYDIMFMLYRAMHDYLKNEEALLASLEIVIGYVFGKKQQE</sequence>
<dbReference type="HOGENOM" id="CLU_1536684_0_0_2"/>
<reference evidence="2 3" key="2">
    <citation type="journal article" date="2014" name="Genome Announc.">
        <title>Complete Genome Sequence of Methanoregula formicica SMSPT, a Mesophilic Hydrogenotrophic Methanogen Isolated from a Methanogenic Upflow Anaerobic Sludge Blanket Reactor.</title>
        <authorList>
            <person name="Yamamoto K."/>
            <person name="Tamaki H."/>
            <person name="Cadillo-Quiroz H."/>
            <person name="Imachi H."/>
            <person name="Kyrpides N."/>
            <person name="Woyke T."/>
            <person name="Goodwin L."/>
            <person name="Zinder S.H."/>
            <person name="Kamagata Y."/>
            <person name="Liu W.T."/>
        </authorList>
    </citation>
    <scope>NUCLEOTIDE SEQUENCE [LARGE SCALE GENOMIC DNA]</scope>
    <source>
        <strain evidence="3">DSM 22288 / NBRC 105244 / SMSP</strain>
    </source>
</reference>
<gene>
    <name evidence="2" type="ordered locus">Metfor_2680</name>
</gene>
<dbReference type="AlphaFoldDB" id="L0HK46"/>
<evidence type="ECO:0000256" key="1">
    <source>
        <dbReference type="SAM" id="Coils"/>
    </source>
</evidence>
<evidence type="ECO:0000313" key="3">
    <source>
        <dbReference type="Proteomes" id="UP000010824"/>
    </source>
</evidence>
<keyword evidence="1" id="KW-0175">Coiled coil</keyword>
<dbReference type="Proteomes" id="UP000010824">
    <property type="component" value="Chromosome"/>
</dbReference>
<feature type="coiled-coil region" evidence="1">
    <location>
        <begin position="1"/>
        <end position="35"/>
    </location>
</feature>
<keyword evidence="3" id="KW-1185">Reference proteome</keyword>
<dbReference type="OrthoDB" id="109217at2157"/>
<protein>
    <submittedName>
        <fullName evidence="2">Uncharacterized protein</fullName>
    </submittedName>
</protein>
<dbReference type="KEGG" id="mfo:Metfor_2680"/>
<name>L0HK46_METFS</name>